<dbReference type="Ensembl" id="ENSJHYT00000002808.1">
    <property type="protein sequence ID" value="ENSJHYP00000002262.1"/>
    <property type="gene ID" value="ENSJHYG00000001920.1"/>
</dbReference>
<reference evidence="1" key="2">
    <citation type="submission" date="2025-09" db="UniProtKB">
        <authorList>
            <consortium name="Ensembl"/>
        </authorList>
    </citation>
    <scope>IDENTIFICATION</scope>
</reference>
<accession>A0A8C5IID2</accession>
<keyword evidence="2" id="KW-1185">Reference proteome</keyword>
<name>A0A8C5IID2_JUNHY</name>
<dbReference type="AlphaFoldDB" id="A0A8C5IID2"/>
<dbReference type="SUPFAM" id="SSF52777">
    <property type="entry name" value="CoA-dependent acyltransferases"/>
    <property type="match status" value="1"/>
</dbReference>
<dbReference type="Gene3D" id="3.30.559.70">
    <property type="entry name" value="Choline/Carnitine o-acyltransferase, domain 2"/>
    <property type="match status" value="1"/>
</dbReference>
<reference evidence="1" key="1">
    <citation type="submission" date="2025-08" db="UniProtKB">
        <authorList>
            <consortium name="Ensembl"/>
        </authorList>
    </citation>
    <scope>IDENTIFICATION</scope>
</reference>
<dbReference type="InterPro" id="IPR042231">
    <property type="entry name" value="Cho/carn_acyl_trans_2"/>
</dbReference>
<protein>
    <submittedName>
        <fullName evidence="1">Uncharacterized protein</fullName>
    </submittedName>
</protein>
<evidence type="ECO:0000313" key="1">
    <source>
        <dbReference type="Ensembl" id="ENSJHYP00000002262.1"/>
    </source>
</evidence>
<evidence type="ECO:0000313" key="2">
    <source>
        <dbReference type="Proteomes" id="UP000694408"/>
    </source>
</evidence>
<dbReference type="Proteomes" id="UP000694408">
    <property type="component" value="Unplaced"/>
</dbReference>
<sequence>MEDPSLLVLSLDSPVLAPPGGRGPEGVAAQVLHGGGANANSANRWWDKTLQATPPLPPPQRLRFSVGPELAAQVERAKKHLDR</sequence>
<organism evidence="1 2">
    <name type="scientific">Junco hyemalis</name>
    <name type="common">Dark-eyed junco</name>
    <dbReference type="NCBI Taxonomy" id="40217"/>
    <lineage>
        <taxon>Eukaryota</taxon>
        <taxon>Metazoa</taxon>
        <taxon>Chordata</taxon>
        <taxon>Craniata</taxon>
        <taxon>Vertebrata</taxon>
        <taxon>Euteleostomi</taxon>
        <taxon>Archelosauria</taxon>
        <taxon>Archosauria</taxon>
        <taxon>Dinosauria</taxon>
        <taxon>Saurischia</taxon>
        <taxon>Theropoda</taxon>
        <taxon>Coelurosauria</taxon>
        <taxon>Aves</taxon>
        <taxon>Neognathae</taxon>
        <taxon>Neoaves</taxon>
        <taxon>Telluraves</taxon>
        <taxon>Australaves</taxon>
        <taxon>Passeriformes</taxon>
        <taxon>Passerellidae</taxon>
        <taxon>Junco</taxon>
    </lineage>
</organism>
<proteinExistence type="predicted"/>